<feature type="compositionally biased region" description="Basic residues" evidence="3">
    <location>
        <begin position="536"/>
        <end position="545"/>
    </location>
</feature>
<dbReference type="PROSITE" id="PS50158">
    <property type="entry name" value="ZF_CCHC"/>
    <property type="match status" value="1"/>
</dbReference>
<keyword evidence="2" id="KW-0694">RNA-binding</keyword>
<organism evidence="6 7">
    <name type="scientific">Camellia sinensis var. sinensis</name>
    <name type="common">China tea</name>
    <dbReference type="NCBI Taxonomy" id="542762"/>
    <lineage>
        <taxon>Eukaryota</taxon>
        <taxon>Viridiplantae</taxon>
        <taxon>Streptophyta</taxon>
        <taxon>Embryophyta</taxon>
        <taxon>Tracheophyta</taxon>
        <taxon>Spermatophyta</taxon>
        <taxon>Magnoliopsida</taxon>
        <taxon>eudicotyledons</taxon>
        <taxon>Gunneridae</taxon>
        <taxon>Pentapetalae</taxon>
        <taxon>asterids</taxon>
        <taxon>Ericales</taxon>
        <taxon>Theaceae</taxon>
        <taxon>Camellia</taxon>
    </lineage>
</organism>
<dbReference type="AlphaFoldDB" id="A0A4S4EVA0"/>
<evidence type="ECO:0000259" key="4">
    <source>
        <dbReference type="PROSITE" id="PS50102"/>
    </source>
</evidence>
<feature type="region of interest" description="Disordered" evidence="3">
    <location>
        <begin position="609"/>
        <end position="681"/>
    </location>
</feature>
<feature type="compositionally biased region" description="Basic and acidic residues" evidence="3">
    <location>
        <begin position="566"/>
        <end position="581"/>
    </location>
</feature>
<protein>
    <recommendedName>
        <fullName evidence="8">CCHC-type domain-containing protein</fullName>
    </recommendedName>
</protein>
<dbReference type="PROSITE" id="PS50102">
    <property type="entry name" value="RRM"/>
    <property type="match status" value="1"/>
</dbReference>
<dbReference type="Gene3D" id="3.30.70.330">
    <property type="match status" value="1"/>
</dbReference>
<feature type="domain" description="RRM" evidence="4">
    <location>
        <begin position="208"/>
        <end position="277"/>
    </location>
</feature>
<sequence length="959" mass="107587">MQEKCESDHESVFFSVGAPLRAIARLSQAIASQTSSFLPAGLCESHTGHREFSLLFAGLRDVSLFAGLRETCGFEARVKGSSRSPIRGTSPILDKRGFATTCDVLTLQPATCNHDILSSSFGVAFSVHRVDLTSVGMAMSLTTEKDRSNFRNVGSRDCLICIVLPLYLWILVEWSLSPQLMAFLVASIALVGRYGCERAGGWGIGVVMSLHLGNLSSRAHRDKLERVFRRFGLCNVQLKDGFGFVVYDFPTNAEKALRALRGKNICGEPITLSWSNRQPRPLQRFSRGNRSYETQPGRKSARGENYGNRELGSKGRQDYKIGFKHPVNDGARLNSADMVDEVTSNHQNHIKEYKGEKHHNLREDLHDEGDNVQRNLMDNDRWGERVGVPSNEIEVEGGLEFDRYEPYDDDDDDRRDEDGDQQVTHSGSSPTLRKSQDKIGREQMGKGALSHLDDLKSHQTCYICGELGHKMRRCPQENVSRRKKFSRFDRRCDNDMNFREKVEGDVKRLGSKPQRRLVISRDAVLMRRHESNGKTSRLRKHRRLIRSGNSQVKEETCRGAWRKDYVEKKHSRRENGTPERRYAKKARGSVSSPVHSEYTASRSLLLSKPSTFVSGSGSHSRSRSISSRTCSSSRSRSGSTSQYSGSGSYKSRARSRSSSPTSLSVSVSLGRPLPSSPNKIHMNQKCSLVDATCPESKEIWVEQAQLVEGDAGSDNSKLETMKVAVENNNAIAPFKVEEQTEKDNDEDNNRAISKGSSEVKNSCIPLLGKCDVTVESLSPQSLGEMSNIHNSDVLVTEQVLVPTKRSDSEALMIEHLSAPMEKPDPEASVKSSTSIPTSISSEEWYMVLKHYGLDHPVENEKDLPVEAYFGTARLWPWEIIYYRRLRKGPISTENYSRRIAQNQQFVGETKDDPGVPFLHGLDIDSYSSSILDLIPLSMLPRTMWTMGMPSIKNLWFTSH</sequence>
<evidence type="ECO:0000313" key="7">
    <source>
        <dbReference type="Proteomes" id="UP000306102"/>
    </source>
</evidence>
<name>A0A4S4EVA0_CAMSN</name>
<dbReference type="InterPro" id="IPR035979">
    <property type="entry name" value="RBD_domain_sf"/>
</dbReference>
<keyword evidence="7" id="KW-1185">Reference proteome</keyword>
<dbReference type="SUPFAM" id="SSF54928">
    <property type="entry name" value="RNA-binding domain, RBD"/>
    <property type="match status" value="1"/>
</dbReference>
<feature type="compositionally biased region" description="Polar residues" evidence="3">
    <location>
        <begin position="421"/>
        <end position="433"/>
    </location>
</feature>
<keyword evidence="1" id="KW-0863">Zinc-finger</keyword>
<feature type="domain" description="CCHC-type" evidence="5">
    <location>
        <begin position="461"/>
        <end position="476"/>
    </location>
</feature>
<evidence type="ECO:0000313" key="6">
    <source>
        <dbReference type="EMBL" id="THG20891.1"/>
    </source>
</evidence>
<dbReference type="SMART" id="SM00343">
    <property type="entry name" value="ZnF_C2HC"/>
    <property type="match status" value="1"/>
</dbReference>
<dbReference type="EMBL" id="SDRB02001694">
    <property type="protein sequence ID" value="THG20891.1"/>
    <property type="molecule type" value="Genomic_DNA"/>
</dbReference>
<reference evidence="6 7" key="1">
    <citation type="journal article" date="2018" name="Proc. Natl. Acad. Sci. U.S.A.">
        <title>Draft genome sequence of Camellia sinensis var. sinensis provides insights into the evolution of the tea genome and tea quality.</title>
        <authorList>
            <person name="Wei C."/>
            <person name="Yang H."/>
            <person name="Wang S."/>
            <person name="Zhao J."/>
            <person name="Liu C."/>
            <person name="Gao L."/>
            <person name="Xia E."/>
            <person name="Lu Y."/>
            <person name="Tai Y."/>
            <person name="She G."/>
            <person name="Sun J."/>
            <person name="Cao H."/>
            <person name="Tong W."/>
            <person name="Gao Q."/>
            <person name="Li Y."/>
            <person name="Deng W."/>
            <person name="Jiang X."/>
            <person name="Wang W."/>
            <person name="Chen Q."/>
            <person name="Zhang S."/>
            <person name="Li H."/>
            <person name="Wu J."/>
            <person name="Wang P."/>
            <person name="Li P."/>
            <person name="Shi C."/>
            <person name="Zheng F."/>
            <person name="Jian J."/>
            <person name="Huang B."/>
            <person name="Shan D."/>
            <person name="Shi M."/>
            <person name="Fang C."/>
            <person name="Yue Y."/>
            <person name="Li F."/>
            <person name="Li D."/>
            <person name="Wei S."/>
            <person name="Han B."/>
            <person name="Jiang C."/>
            <person name="Yin Y."/>
            <person name="Xia T."/>
            <person name="Zhang Z."/>
            <person name="Bennetzen J.L."/>
            <person name="Zhao S."/>
            <person name="Wan X."/>
        </authorList>
    </citation>
    <scope>NUCLEOTIDE SEQUENCE [LARGE SCALE GENOMIC DNA]</scope>
    <source>
        <strain evidence="7">cv. Shuchazao</strain>
        <tissue evidence="6">Leaf</tissue>
    </source>
</reference>
<dbReference type="PANTHER" id="PTHR48038">
    <property type="entry name" value="RIBONUCLEOPROTEIN RB97D"/>
    <property type="match status" value="1"/>
</dbReference>
<dbReference type="SUPFAM" id="SSF57756">
    <property type="entry name" value="Retrovirus zinc finger-like domains"/>
    <property type="match status" value="1"/>
</dbReference>
<dbReference type="SMART" id="SM00360">
    <property type="entry name" value="RRM"/>
    <property type="match status" value="1"/>
</dbReference>
<evidence type="ECO:0000256" key="1">
    <source>
        <dbReference type="PROSITE-ProRule" id="PRU00047"/>
    </source>
</evidence>
<dbReference type="Pfam" id="PF00098">
    <property type="entry name" value="zf-CCHC"/>
    <property type="match status" value="1"/>
</dbReference>
<dbReference type="InterPro" id="IPR000504">
    <property type="entry name" value="RRM_dom"/>
</dbReference>
<feature type="region of interest" description="Disordered" evidence="3">
    <location>
        <begin position="566"/>
        <end position="596"/>
    </location>
</feature>
<dbReference type="InterPro" id="IPR012677">
    <property type="entry name" value="Nucleotide-bd_a/b_plait_sf"/>
</dbReference>
<feature type="region of interest" description="Disordered" evidence="3">
    <location>
        <begin position="277"/>
        <end position="314"/>
    </location>
</feature>
<keyword evidence="1" id="KW-0862">Zinc</keyword>
<dbReference type="InterPro" id="IPR001878">
    <property type="entry name" value="Znf_CCHC"/>
</dbReference>
<feature type="compositionally biased region" description="Acidic residues" evidence="3">
    <location>
        <begin position="407"/>
        <end position="420"/>
    </location>
</feature>
<keyword evidence="1" id="KW-0479">Metal-binding</keyword>
<feature type="region of interest" description="Disordered" evidence="3">
    <location>
        <begin position="526"/>
        <end position="551"/>
    </location>
</feature>
<proteinExistence type="predicted"/>
<feature type="region of interest" description="Disordered" evidence="3">
    <location>
        <begin position="382"/>
        <end position="439"/>
    </location>
</feature>
<feature type="compositionally biased region" description="Low complexity" evidence="3">
    <location>
        <begin position="610"/>
        <end position="670"/>
    </location>
</feature>
<accession>A0A4S4EVA0</accession>
<evidence type="ECO:0000256" key="2">
    <source>
        <dbReference type="PROSITE-ProRule" id="PRU00176"/>
    </source>
</evidence>
<dbReference type="PANTHER" id="PTHR48038:SF2">
    <property type="entry name" value="OS02G0536400 PROTEIN"/>
    <property type="match status" value="1"/>
</dbReference>
<dbReference type="Proteomes" id="UP000306102">
    <property type="component" value="Unassembled WGS sequence"/>
</dbReference>
<evidence type="ECO:0000259" key="5">
    <source>
        <dbReference type="PROSITE" id="PS50158"/>
    </source>
</evidence>
<gene>
    <name evidence="6" type="ORF">TEA_010092</name>
</gene>
<dbReference type="GO" id="GO:0008270">
    <property type="term" value="F:zinc ion binding"/>
    <property type="evidence" value="ECO:0007669"/>
    <property type="project" value="UniProtKB-KW"/>
</dbReference>
<dbReference type="InterPro" id="IPR036875">
    <property type="entry name" value="Znf_CCHC_sf"/>
</dbReference>
<dbReference type="STRING" id="542762.A0A4S4EVA0"/>
<evidence type="ECO:0000256" key="3">
    <source>
        <dbReference type="SAM" id="MobiDB-lite"/>
    </source>
</evidence>
<dbReference type="Pfam" id="PF00076">
    <property type="entry name" value="RRM_1"/>
    <property type="match status" value="1"/>
</dbReference>
<dbReference type="GO" id="GO:0003723">
    <property type="term" value="F:RNA binding"/>
    <property type="evidence" value="ECO:0007669"/>
    <property type="project" value="UniProtKB-UniRule"/>
</dbReference>
<evidence type="ECO:0008006" key="8">
    <source>
        <dbReference type="Google" id="ProtNLM"/>
    </source>
</evidence>
<comment type="caution">
    <text evidence="6">The sequence shown here is derived from an EMBL/GenBank/DDBJ whole genome shotgun (WGS) entry which is preliminary data.</text>
</comment>